<evidence type="ECO:0000256" key="1">
    <source>
        <dbReference type="SAM" id="Phobius"/>
    </source>
</evidence>
<accession>A0A150X0F8</accession>
<dbReference type="Proteomes" id="UP000075583">
    <property type="component" value="Unassembled WGS sequence"/>
</dbReference>
<dbReference type="STRING" id="279360.MB14_08330"/>
<feature type="transmembrane region" description="Helical" evidence="1">
    <location>
        <begin position="117"/>
        <end position="138"/>
    </location>
</feature>
<feature type="transmembrane region" description="Helical" evidence="1">
    <location>
        <begin position="85"/>
        <end position="105"/>
    </location>
</feature>
<sequence length="228" mass="25941">MSLTTAQHDILVKYLKDVGIGHQEPFEEFYDHIATSIEKDKPEDISTYLREVIQPSFGGVQGMLNVVNEQSKIRRIAILKRAKEIFLSLFGWPAIGFVMVSFILLQTLSNQFDEKYVLIYAAILGLFIPASVMMYGVFSFYKDCKKQQLPYTTNDLNSSILLLMVIPFNALSIVGNLLIPIFIGRDNFGQFLTAYPAITVCFSTLVLLFGFTCLKLFKEKFTFKLTVR</sequence>
<keyword evidence="3" id="KW-1185">Reference proteome</keyword>
<dbReference type="RefSeq" id="WP_062592955.1">
    <property type="nucleotide sequence ID" value="NZ_LQZQ01000049.1"/>
</dbReference>
<dbReference type="EMBL" id="LQZQ01000049">
    <property type="protein sequence ID" value="KYG72052.1"/>
    <property type="molecule type" value="Genomic_DNA"/>
</dbReference>
<feature type="transmembrane region" description="Helical" evidence="1">
    <location>
        <begin position="195"/>
        <end position="217"/>
    </location>
</feature>
<comment type="caution">
    <text evidence="2">The sequence shown here is derived from an EMBL/GenBank/DDBJ whole genome shotgun (WGS) entry which is preliminary data.</text>
</comment>
<evidence type="ECO:0000313" key="2">
    <source>
        <dbReference type="EMBL" id="KYG72052.1"/>
    </source>
</evidence>
<reference evidence="2" key="1">
    <citation type="submission" date="2016-01" db="EMBL/GenBank/DDBJ databases">
        <title>Genome sequencing of Roseivirga ehrenbergii KMM 6017.</title>
        <authorList>
            <person name="Selvaratnam C."/>
            <person name="Thevarajoo S."/>
            <person name="Goh K.M."/>
            <person name="Ee R."/>
            <person name="Chan K.-G."/>
            <person name="Chong C.S."/>
        </authorList>
    </citation>
    <scope>NUCLEOTIDE SEQUENCE [LARGE SCALE GENOMIC DNA]</scope>
    <source>
        <strain evidence="2">KMM 6017</strain>
    </source>
</reference>
<evidence type="ECO:0000313" key="3">
    <source>
        <dbReference type="Proteomes" id="UP000075583"/>
    </source>
</evidence>
<dbReference type="OrthoDB" id="949461at2"/>
<feature type="transmembrane region" description="Helical" evidence="1">
    <location>
        <begin position="159"/>
        <end position="183"/>
    </location>
</feature>
<proteinExistence type="predicted"/>
<keyword evidence="1" id="KW-0472">Membrane</keyword>
<dbReference type="AlphaFoldDB" id="A0A150X0F8"/>
<protein>
    <submittedName>
        <fullName evidence="2">Uncharacterized protein</fullName>
    </submittedName>
</protein>
<keyword evidence="1" id="KW-0812">Transmembrane</keyword>
<gene>
    <name evidence="2" type="ORF">MB14_08330</name>
</gene>
<keyword evidence="1" id="KW-1133">Transmembrane helix</keyword>
<organism evidence="2 3">
    <name type="scientific">Roseivirga ehrenbergii (strain DSM 102268 / JCM 13514 / KCTC 12282 / NCIMB 14502 / KMM 6017)</name>
    <dbReference type="NCBI Taxonomy" id="279360"/>
    <lineage>
        <taxon>Bacteria</taxon>
        <taxon>Pseudomonadati</taxon>
        <taxon>Bacteroidota</taxon>
        <taxon>Cytophagia</taxon>
        <taxon>Cytophagales</taxon>
        <taxon>Roseivirgaceae</taxon>
        <taxon>Roseivirga</taxon>
    </lineage>
</organism>
<name>A0A150X0F8_ROSEK</name>